<evidence type="ECO:0000256" key="3">
    <source>
        <dbReference type="ARBA" id="ARBA00022692"/>
    </source>
</evidence>
<evidence type="ECO:0000313" key="7">
    <source>
        <dbReference type="EMBL" id="ELZ33523.1"/>
    </source>
</evidence>
<sequence>MFFSAPDVFSPMNLRQSLTDAPYVGRTVTLLRALVHEVRAEKLTFMAGSIAYHAFVSLLPLFLLLLALAAMTGNQALDDSVRTLAGVVLTEGTREEFFSEATRSSQSTGVSLFGGAVLLWGTLRIFRGLDTAFSDIYESEASNTLADQLRDSVLVLGTFGVVLVVGSLVHDVVGSISSPMLGWVAGRAFLIGGLALALFPMYYVFPDTDVGVAETLPGTFTAAVGLTAFESLFDLYTSYSSTSPDSSVVAGVLVLLTWLYFSGLVVLLGAAVNAVFSNRSSDVNVEPVFGGIPPEAKRHGRTVSREELVDAIDRLDKRLHDAEEVVVVVDDEEVPIPVPDEVISDTDSLRLLPGGAVTVELRWSPAEE</sequence>
<keyword evidence="8" id="KW-1185">Reference proteome</keyword>
<organism evidence="7 8">
    <name type="scientific">Halogeometricum pallidum JCM 14848</name>
    <dbReference type="NCBI Taxonomy" id="1227487"/>
    <lineage>
        <taxon>Archaea</taxon>
        <taxon>Methanobacteriati</taxon>
        <taxon>Methanobacteriota</taxon>
        <taxon>Stenosarchaea group</taxon>
        <taxon>Halobacteria</taxon>
        <taxon>Halobacteriales</taxon>
        <taxon>Haloferacaceae</taxon>
        <taxon>Halogeometricum</taxon>
    </lineage>
</organism>
<evidence type="ECO:0000256" key="2">
    <source>
        <dbReference type="ARBA" id="ARBA00022475"/>
    </source>
</evidence>
<feature type="transmembrane region" description="Helical" evidence="6">
    <location>
        <begin position="217"/>
        <end position="236"/>
    </location>
</feature>
<gene>
    <name evidence="7" type="ORF">C474_05565</name>
</gene>
<dbReference type="Pfam" id="PF03631">
    <property type="entry name" value="Virul_fac_BrkB"/>
    <property type="match status" value="1"/>
</dbReference>
<feature type="transmembrane region" description="Helical" evidence="6">
    <location>
        <begin position="149"/>
        <end position="169"/>
    </location>
</feature>
<keyword evidence="3 6" id="KW-0812">Transmembrane</keyword>
<dbReference type="InParanoid" id="M0DFH1"/>
<feature type="transmembrane region" description="Helical" evidence="6">
    <location>
        <begin position="181"/>
        <end position="205"/>
    </location>
</feature>
<feature type="transmembrane region" description="Helical" evidence="6">
    <location>
        <begin position="248"/>
        <end position="272"/>
    </location>
</feature>
<dbReference type="eggNOG" id="arCOG04965">
    <property type="taxonomic scope" value="Archaea"/>
</dbReference>
<keyword evidence="4 6" id="KW-1133">Transmembrane helix</keyword>
<dbReference type="PANTHER" id="PTHR30213">
    <property type="entry name" value="INNER MEMBRANE PROTEIN YHJD"/>
    <property type="match status" value="1"/>
</dbReference>
<evidence type="ECO:0000313" key="8">
    <source>
        <dbReference type="Proteomes" id="UP000011513"/>
    </source>
</evidence>
<reference evidence="7 8" key="1">
    <citation type="journal article" date="2014" name="PLoS Genet.">
        <title>Phylogenetically driven sequencing of extremely halophilic archaea reveals strategies for static and dynamic osmo-response.</title>
        <authorList>
            <person name="Becker E.A."/>
            <person name="Seitzer P.M."/>
            <person name="Tritt A."/>
            <person name="Larsen D."/>
            <person name="Krusor M."/>
            <person name="Yao A.I."/>
            <person name="Wu D."/>
            <person name="Madern D."/>
            <person name="Eisen J.A."/>
            <person name="Darling A.E."/>
            <person name="Facciotti M.T."/>
        </authorList>
    </citation>
    <scope>NUCLEOTIDE SEQUENCE [LARGE SCALE GENOMIC DNA]</scope>
    <source>
        <strain evidence="7 8">JCM 14848</strain>
    </source>
</reference>
<keyword evidence="2" id="KW-1003">Cell membrane</keyword>
<evidence type="ECO:0000256" key="6">
    <source>
        <dbReference type="SAM" id="Phobius"/>
    </source>
</evidence>
<name>M0DFH1_HALPD</name>
<dbReference type="GO" id="GO:0005886">
    <property type="term" value="C:plasma membrane"/>
    <property type="evidence" value="ECO:0007669"/>
    <property type="project" value="UniProtKB-SubCell"/>
</dbReference>
<accession>M0DFH1</accession>
<protein>
    <submittedName>
        <fullName evidence="7">Uncharacterized protein</fullName>
    </submittedName>
</protein>
<proteinExistence type="predicted"/>
<feature type="transmembrane region" description="Helical" evidence="6">
    <location>
        <begin position="50"/>
        <end position="72"/>
    </location>
</feature>
<comment type="caution">
    <text evidence="7">The sequence shown here is derived from an EMBL/GenBank/DDBJ whole genome shotgun (WGS) entry which is preliminary data.</text>
</comment>
<dbReference type="InterPro" id="IPR017039">
    <property type="entry name" value="Virul_fac_BrkB"/>
</dbReference>
<dbReference type="AlphaFoldDB" id="M0DFH1"/>
<dbReference type="PATRIC" id="fig|1227487.5.peg.1139"/>
<evidence type="ECO:0000256" key="1">
    <source>
        <dbReference type="ARBA" id="ARBA00004651"/>
    </source>
</evidence>
<dbReference type="PANTHER" id="PTHR30213:SF0">
    <property type="entry name" value="UPF0761 MEMBRANE PROTEIN YIHY"/>
    <property type="match status" value="1"/>
</dbReference>
<evidence type="ECO:0000256" key="5">
    <source>
        <dbReference type="ARBA" id="ARBA00023136"/>
    </source>
</evidence>
<keyword evidence="5 6" id="KW-0472">Membrane</keyword>
<evidence type="ECO:0000256" key="4">
    <source>
        <dbReference type="ARBA" id="ARBA00022989"/>
    </source>
</evidence>
<dbReference type="Proteomes" id="UP000011513">
    <property type="component" value="Unassembled WGS sequence"/>
</dbReference>
<dbReference type="EMBL" id="AOIV01000008">
    <property type="protein sequence ID" value="ELZ33523.1"/>
    <property type="molecule type" value="Genomic_DNA"/>
</dbReference>
<comment type="subcellular location">
    <subcellularLocation>
        <location evidence="1">Cell membrane</location>
        <topology evidence="1">Multi-pass membrane protein</topology>
    </subcellularLocation>
</comment>